<sequence length="309" mass="36473">MNDPLAHHMLGRSFKAGLLIGGIGGLLLGIGLAYSKTHILKYIQKKRTSQIKPTESPILNRITSLEKYKKESPYPNLKCRTQIHISFFPLNPSEETVDKFYEITNHINNIRENDRKFTQIRPWLIMVDYDHKGYTRVMQTARYYTTNNIDDAIYETNKDANLYQKFFDEAYEKKELQQQVIVVREKIETPAATHGVPVTDPEAKHYPKYFEFYIRVERKNHSTDTELTTLSTKFSSLFNTRVGISYDQRNEQQRYLNVRFRNIGLLTARERISKLIESIDKTENFRWIKTYAQYIPFDSFPQFDNGWLD</sequence>
<proteinExistence type="predicted"/>
<accession>A0A3G5ACD9</accession>
<protein>
    <submittedName>
        <fullName evidence="1">Uncharacterized protein</fullName>
    </submittedName>
</protein>
<name>A0A3G5ACD9_9VIRU</name>
<dbReference type="EMBL" id="MK072402">
    <property type="protein sequence ID" value="AYV84254.1"/>
    <property type="molecule type" value="Genomic_DNA"/>
</dbReference>
<organism evidence="1">
    <name type="scientific">Hyperionvirus sp</name>
    <dbReference type="NCBI Taxonomy" id="2487770"/>
    <lineage>
        <taxon>Viruses</taxon>
        <taxon>Varidnaviria</taxon>
        <taxon>Bamfordvirae</taxon>
        <taxon>Nucleocytoviricota</taxon>
        <taxon>Megaviricetes</taxon>
        <taxon>Imitervirales</taxon>
        <taxon>Mimiviridae</taxon>
        <taxon>Klosneuvirinae</taxon>
    </lineage>
</organism>
<reference evidence="1" key="1">
    <citation type="submission" date="2018-10" db="EMBL/GenBank/DDBJ databases">
        <title>Hidden diversity of soil giant viruses.</title>
        <authorList>
            <person name="Schulz F."/>
            <person name="Alteio L."/>
            <person name="Goudeau D."/>
            <person name="Ryan E.M."/>
            <person name="Malmstrom R.R."/>
            <person name="Blanchard J."/>
            <person name="Woyke T."/>
        </authorList>
    </citation>
    <scope>NUCLEOTIDE SEQUENCE</scope>
    <source>
        <strain evidence="1">HYV1</strain>
    </source>
</reference>
<gene>
    <name evidence="1" type="ORF">Hyperionvirus20_32</name>
</gene>
<evidence type="ECO:0000313" key="1">
    <source>
        <dbReference type="EMBL" id="AYV84254.1"/>
    </source>
</evidence>